<dbReference type="Gene3D" id="1.20.1530.20">
    <property type="match status" value="1"/>
</dbReference>
<keyword evidence="2" id="KW-0813">Transport</keyword>
<dbReference type="EMBL" id="CP039291">
    <property type="protein sequence ID" value="QCB94992.1"/>
    <property type="molecule type" value="Genomic_DNA"/>
</dbReference>
<feature type="transmembrane region" description="Helical" evidence="7">
    <location>
        <begin position="123"/>
        <end position="143"/>
    </location>
</feature>
<dbReference type="KEGG" id="celz:E5225_16905"/>
<reference evidence="9 10" key="1">
    <citation type="submission" date="2019-04" db="EMBL/GenBank/DDBJ databases">
        <title>Isolation and identification of Cellulomonas shaoxiangyii sp. Nov. isolated from feces of the Tibetan antelopes (Pantholops hodgsonii) in the Qinghai-Tibet plateau of China.</title>
        <authorList>
            <person name="Tian Z."/>
        </authorList>
    </citation>
    <scope>NUCLEOTIDE SEQUENCE [LARGE SCALE GENOMIC DNA]</scope>
    <source>
        <strain evidence="9 10">Z28</strain>
    </source>
</reference>
<dbReference type="AlphaFoldDB" id="A0A4P7SL98"/>
<accession>A0A4P7SL98</accession>
<evidence type="ECO:0000256" key="6">
    <source>
        <dbReference type="ARBA" id="ARBA00023136"/>
    </source>
</evidence>
<keyword evidence="5" id="KW-0406">Ion transport</keyword>
<proteinExistence type="predicted"/>
<dbReference type="Pfam" id="PF00999">
    <property type="entry name" value="Na_H_Exchanger"/>
    <property type="match status" value="1"/>
</dbReference>
<feature type="transmembrane region" description="Helical" evidence="7">
    <location>
        <begin position="221"/>
        <end position="239"/>
    </location>
</feature>
<keyword evidence="4 7" id="KW-1133">Transmembrane helix</keyword>
<feature type="domain" description="Cation/H+ exchanger transmembrane" evidence="8">
    <location>
        <begin position="9"/>
        <end position="390"/>
    </location>
</feature>
<feature type="transmembrane region" description="Helical" evidence="7">
    <location>
        <begin position="164"/>
        <end position="185"/>
    </location>
</feature>
<dbReference type="InterPro" id="IPR038770">
    <property type="entry name" value="Na+/solute_symporter_sf"/>
</dbReference>
<evidence type="ECO:0000313" key="9">
    <source>
        <dbReference type="EMBL" id="QCB94992.1"/>
    </source>
</evidence>
<dbReference type="PANTHER" id="PTHR32468:SF0">
    <property type="entry name" value="K(+)_H(+) ANTIPORTER 1"/>
    <property type="match status" value="1"/>
</dbReference>
<sequence length="412" mass="40521">MTGVVAVVALAALAGAVARRLRQPPVLGVMVACLLLGPVGLGSWAPHVTATLWPDDSAGLRDGAARVGVAVLVVLLGLHLDTRASAAVSRATGVLAGTGLGVALVLGAGLAGVLVATGHGTPVVPLAIVCGCALGATALPVLGEIVRSRGLAGRREADTALATAAVQDGLVWLLLGLAAVLAPGGDGTRPAAVPALVGLVVATLALARLAPRLLAAVPPGAAGSVLMLVLLGAATVGFVRLGEVAGVHGVVGAFLLGAVVPLDALPAGTRRVLDGPVRWVATHVLLPVFFLVAGLAAAPLSLAGAGLLLPVVVLVLGVGGKLLGVRLAVRRGAVPAADAPMLSALLNTRGLTEVLVVQTGVEAGLLDPPLATAFLVMAVVTTLATGPWTARIERARMRGAQPVAGPVVATER</sequence>
<feature type="transmembrane region" description="Helical" evidence="7">
    <location>
        <begin position="63"/>
        <end position="80"/>
    </location>
</feature>
<dbReference type="InterPro" id="IPR006153">
    <property type="entry name" value="Cation/H_exchanger_TM"/>
</dbReference>
<evidence type="ECO:0000256" key="7">
    <source>
        <dbReference type="SAM" id="Phobius"/>
    </source>
</evidence>
<evidence type="ECO:0000313" key="10">
    <source>
        <dbReference type="Proteomes" id="UP000296469"/>
    </source>
</evidence>
<evidence type="ECO:0000256" key="3">
    <source>
        <dbReference type="ARBA" id="ARBA00022692"/>
    </source>
</evidence>
<name>A0A4P7SL98_9CELL</name>
<dbReference type="Proteomes" id="UP000296469">
    <property type="component" value="Chromosome"/>
</dbReference>
<comment type="subcellular location">
    <subcellularLocation>
        <location evidence="1">Membrane</location>
        <topology evidence="1">Multi-pass membrane protein</topology>
    </subcellularLocation>
</comment>
<evidence type="ECO:0000259" key="8">
    <source>
        <dbReference type="Pfam" id="PF00999"/>
    </source>
</evidence>
<keyword evidence="10" id="KW-1185">Reference proteome</keyword>
<evidence type="ECO:0000256" key="5">
    <source>
        <dbReference type="ARBA" id="ARBA00023065"/>
    </source>
</evidence>
<organism evidence="9 10">
    <name type="scientific">Cellulomonas shaoxiangyii</name>
    <dbReference type="NCBI Taxonomy" id="2566013"/>
    <lineage>
        <taxon>Bacteria</taxon>
        <taxon>Bacillati</taxon>
        <taxon>Actinomycetota</taxon>
        <taxon>Actinomycetes</taxon>
        <taxon>Micrococcales</taxon>
        <taxon>Cellulomonadaceae</taxon>
        <taxon>Cellulomonas</taxon>
    </lineage>
</organism>
<feature type="transmembrane region" description="Helical" evidence="7">
    <location>
        <begin position="92"/>
        <end position="117"/>
    </location>
</feature>
<evidence type="ECO:0000256" key="4">
    <source>
        <dbReference type="ARBA" id="ARBA00022989"/>
    </source>
</evidence>
<gene>
    <name evidence="9" type="ORF">E5225_16905</name>
</gene>
<feature type="transmembrane region" description="Helical" evidence="7">
    <location>
        <begin position="277"/>
        <end position="301"/>
    </location>
</feature>
<feature type="transmembrane region" description="Helical" evidence="7">
    <location>
        <begin position="191"/>
        <end position="209"/>
    </location>
</feature>
<feature type="transmembrane region" description="Helical" evidence="7">
    <location>
        <begin position="307"/>
        <end position="329"/>
    </location>
</feature>
<dbReference type="PANTHER" id="PTHR32468">
    <property type="entry name" value="CATION/H + ANTIPORTER"/>
    <property type="match status" value="1"/>
</dbReference>
<protein>
    <recommendedName>
        <fullName evidence="8">Cation/H+ exchanger transmembrane domain-containing protein</fullName>
    </recommendedName>
</protein>
<dbReference type="GO" id="GO:1902600">
    <property type="term" value="P:proton transmembrane transport"/>
    <property type="evidence" value="ECO:0007669"/>
    <property type="project" value="InterPro"/>
</dbReference>
<keyword evidence="3 7" id="KW-0812">Transmembrane</keyword>
<dbReference type="GO" id="GO:0016020">
    <property type="term" value="C:membrane"/>
    <property type="evidence" value="ECO:0007669"/>
    <property type="project" value="UniProtKB-SubCell"/>
</dbReference>
<dbReference type="GO" id="GO:0015297">
    <property type="term" value="F:antiporter activity"/>
    <property type="evidence" value="ECO:0007669"/>
    <property type="project" value="InterPro"/>
</dbReference>
<dbReference type="RefSeq" id="WP_135973121.1">
    <property type="nucleotide sequence ID" value="NZ_CP039291.1"/>
</dbReference>
<evidence type="ECO:0000256" key="1">
    <source>
        <dbReference type="ARBA" id="ARBA00004141"/>
    </source>
</evidence>
<dbReference type="InterPro" id="IPR050794">
    <property type="entry name" value="CPA2_transporter"/>
</dbReference>
<evidence type="ECO:0000256" key="2">
    <source>
        <dbReference type="ARBA" id="ARBA00022448"/>
    </source>
</evidence>
<feature type="transmembrane region" description="Helical" evidence="7">
    <location>
        <begin position="245"/>
        <end position="265"/>
    </location>
</feature>
<dbReference type="OrthoDB" id="9793589at2"/>
<keyword evidence="6 7" id="KW-0472">Membrane</keyword>